<organism evidence="2 3">
    <name type="scientific">Streptomyces viridosporus T7A</name>
    <dbReference type="NCBI Taxonomy" id="665577"/>
    <lineage>
        <taxon>Bacteria</taxon>
        <taxon>Bacillati</taxon>
        <taxon>Actinomycetota</taxon>
        <taxon>Actinomycetes</taxon>
        <taxon>Kitasatosporales</taxon>
        <taxon>Streptomycetaceae</taxon>
        <taxon>Streptomyces</taxon>
    </lineage>
</organism>
<dbReference type="Proteomes" id="UP000327143">
    <property type="component" value="Chromosome"/>
</dbReference>
<gene>
    <name evidence="2" type="ORF">CP969_05985</name>
</gene>
<evidence type="ECO:0000313" key="2">
    <source>
        <dbReference type="EMBL" id="QEU84286.1"/>
    </source>
</evidence>
<protein>
    <submittedName>
        <fullName evidence="2">Uncharacterized protein</fullName>
    </submittedName>
</protein>
<keyword evidence="3" id="KW-1185">Reference proteome</keyword>
<sequence length="101" mass="10257">MRPTGVTEGSRPDVGPPPRITPHVVTRPPGCRVPLRGGPGPGRVARPGRPDPTRECALAPALTGAVAVPSARRVTGAPSPAARTRPIPLSRTGTAPKPLGT</sequence>
<feature type="compositionally biased region" description="Low complexity" evidence="1">
    <location>
        <begin position="27"/>
        <end position="47"/>
    </location>
</feature>
<feature type="region of interest" description="Disordered" evidence="1">
    <location>
        <begin position="1"/>
        <end position="52"/>
    </location>
</feature>
<proteinExistence type="predicted"/>
<name>A0ABX6AAB5_STRVD</name>
<reference evidence="2 3" key="1">
    <citation type="submission" date="2017-09" db="EMBL/GenBank/DDBJ databases">
        <authorList>
            <person name="Lee N."/>
            <person name="Cho B.-K."/>
        </authorList>
    </citation>
    <scope>NUCLEOTIDE SEQUENCE [LARGE SCALE GENOMIC DNA]</scope>
    <source>
        <strain evidence="2 3">ATCC 39115</strain>
    </source>
</reference>
<evidence type="ECO:0000313" key="3">
    <source>
        <dbReference type="Proteomes" id="UP000327143"/>
    </source>
</evidence>
<dbReference type="EMBL" id="CP023700">
    <property type="protein sequence ID" value="QEU84286.1"/>
    <property type="molecule type" value="Genomic_DNA"/>
</dbReference>
<accession>A0ABX6AAB5</accession>
<feature type="region of interest" description="Disordered" evidence="1">
    <location>
        <begin position="71"/>
        <end position="101"/>
    </location>
</feature>
<evidence type="ECO:0000256" key="1">
    <source>
        <dbReference type="SAM" id="MobiDB-lite"/>
    </source>
</evidence>